<feature type="signal peptide" evidence="4">
    <location>
        <begin position="1"/>
        <end position="21"/>
    </location>
</feature>
<name>A0A0V0QYJ2_PSEPJ</name>
<evidence type="ECO:0000256" key="4">
    <source>
        <dbReference type="SAM" id="SignalP"/>
    </source>
</evidence>
<keyword evidence="2" id="KW-0865">Zymogen</keyword>
<dbReference type="InterPro" id="IPR013201">
    <property type="entry name" value="Prot_inhib_I29"/>
</dbReference>
<dbReference type="OrthoDB" id="190265at2759"/>
<dbReference type="SUPFAM" id="SSF54001">
    <property type="entry name" value="Cysteine proteinases"/>
    <property type="match status" value="1"/>
</dbReference>
<comment type="similarity">
    <text evidence="1">Belongs to the peptidase C1 family.</text>
</comment>
<evidence type="ECO:0000259" key="6">
    <source>
        <dbReference type="SMART" id="SM00848"/>
    </source>
</evidence>
<dbReference type="InterPro" id="IPR038765">
    <property type="entry name" value="Papain-like_cys_pep_sf"/>
</dbReference>
<dbReference type="Proteomes" id="UP000054937">
    <property type="component" value="Unassembled WGS sequence"/>
</dbReference>
<gene>
    <name evidence="7" type="ORF">PPERSA_09344</name>
</gene>
<dbReference type="Pfam" id="PF08246">
    <property type="entry name" value="Inhibitor_I29"/>
    <property type="match status" value="1"/>
</dbReference>
<dbReference type="SMART" id="SM00848">
    <property type="entry name" value="Inhibitor_I29"/>
    <property type="match status" value="1"/>
</dbReference>
<keyword evidence="4" id="KW-0732">Signal</keyword>
<dbReference type="AlphaFoldDB" id="A0A0V0QYJ2"/>
<proteinExistence type="inferred from homology"/>
<dbReference type="PROSITE" id="PS00139">
    <property type="entry name" value="THIOL_PROTEASE_CYS"/>
    <property type="match status" value="1"/>
</dbReference>
<feature type="chain" id="PRO_5018664787" description="Papain family cysteine protease" evidence="4">
    <location>
        <begin position="22"/>
        <end position="335"/>
    </location>
</feature>
<evidence type="ECO:0008006" key="9">
    <source>
        <dbReference type="Google" id="ProtNLM"/>
    </source>
</evidence>
<dbReference type="OMA" id="FLEDKLM"/>
<accession>A0A0V0QYJ2</accession>
<evidence type="ECO:0000313" key="8">
    <source>
        <dbReference type="Proteomes" id="UP000054937"/>
    </source>
</evidence>
<reference evidence="7 8" key="1">
    <citation type="journal article" date="2015" name="Sci. Rep.">
        <title>Genome of the facultative scuticociliatosis pathogen Pseudocohnilembus persalinus provides insight into its virulence through horizontal gene transfer.</title>
        <authorList>
            <person name="Xiong J."/>
            <person name="Wang G."/>
            <person name="Cheng J."/>
            <person name="Tian M."/>
            <person name="Pan X."/>
            <person name="Warren A."/>
            <person name="Jiang C."/>
            <person name="Yuan D."/>
            <person name="Miao W."/>
        </authorList>
    </citation>
    <scope>NUCLEOTIDE SEQUENCE [LARGE SCALE GENOMIC DNA]</scope>
    <source>
        <strain evidence="7">36N120E</strain>
    </source>
</reference>
<dbReference type="InParanoid" id="A0A0V0QYJ2"/>
<feature type="domain" description="Cathepsin propeptide inhibitor" evidence="6">
    <location>
        <begin position="35"/>
        <end position="90"/>
    </location>
</feature>
<dbReference type="GO" id="GO:0008234">
    <property type="term" value="F:cysteine-type peptidase activity"/>
    <property type="evidence" value="ECO:0007669"/>
    <property type="project" value="InterPro"/>
</dbReference>
<evidence type="ECO:0000256" key="3">
    <source>
        <dbReference type="ARBA" id="ARBA00023157"/>
    </source>
</evidence>
<dbReference type="PRINTS" id="PR00705">
    <property type="entry name" value="PAPAIN"/>
</dbReference>
<protein>
    <recommendedName>
        <fullName evidence="9">Papain family cysteine protease</fullName>
    </recommendedName>
</protein>
<comment type="caution">
    <text evidence="7">The sequence shown here is derived from an EMBL/GenBank/DDBJ whole genome shotgun (WGS) entry which is preliminary data.</text>
</comment>
<evidence type="ECO:0000256" key="1">
    <source>
        <dbReference type="ARBA" id="ARBA00008455"/>
    </source>
</evidence>
<evidence type="ECO:0000259" key="5">
    <source>
        <dbReference type="SMART" id="SM00645"/>
    </source>
</evidence>
<organism evidence="7 8">
    <name type="scientific">Pseudocohnilembus persalinus</name>
    <name type="common">Ciliate</name>
    <dbReference type="NCBI Taxonomy" id="266149"/>
    <lineage>
        <taxon>Eukaryota</taxon>
        <taxon>Sar</taxon>
        <taxon>Alveolata</taxon>
        <taxon>Ciliophora</taxon>
        <taxon>Intramacronucleata</taxon>
        <taxon>Oligohymenophorea</taxon>
        <taxon>Scuticociliatia</taxon>
        <taxon>Philasterida</taxon>
        <taxon>Pseudocohnilembidae</taxon>
        <taxon>Pseudocohnilembus</taxon>
    </lineage>
</organism>
<dbReference type="CDD" id="cd02248">
    <property type="entry name" value="Peptidase_C1A"/>
    <property type="match status" value="1"/>
</dbReference>
<evidence type="ECO:0000256" key="2">
    <source>
        <dbReference type="ARBA" id="ARBA00023145"/>
    </source>
</evidence>
<dbReference type="InterPro" id="IPR039417">
    <property type="entry name" value="Peptidase_C1A_papain-like"/>
</dbReference>
<dbReference type="Gene3D" id="3.90.70.10">
    <property type="entry name" value="Cysteine proteinases"/>
    <property type="match status" value="1"/>
</dbReference>
<feature type="domain" description="Peptidase C1A papain C-terminal" evidence="5">
    <location>
        <begin position="115"/>
        <end position="333"/>
    </location>
</feature>
<dbReference type="InterPro" id="IPR000169">
    <property type="entry name" value="Pept_cys_AS"/>
</dbReference>
<dbReference type="PANTHER" id="PTHR12411">
    <property type="entry name" value="CYSTEINE PROTEASE FAMILY C1-RELATED"/>
    <property type="match status" value="1"/>
</dbReference>
<dbReference type="FunFam" id="3.90.70.10:FF:000332">
    <property type="entry name" value="Cathepsin L1"/>
    <property type="match status" value="1"/>
</dbReference>
<keyword evidence="8" id="KW-1185">Reference proteome</keyword>
<dbReference type="GO" id="GO:0006508">
    <property type="term" value="P:proteolysis"/>
    <property type="evidence" value="ECO:0007669"/>
    <property type="project" value="InterPro"/>
</dbReference>
<keyword evidence="3" id="KW-1015">Disulfide bond</keyword>
<dbReference type="SMART" id="SM00645">
    <property type="entry name" value="Pept_C1"/>
    <property type="match status" value="1"/>
</dbReference>
<dbReference type="InterPro" id="IPR013128">
    <property type="entry name" value="Peptidase_C1A"/>
</dbReference>
<dbReference type="EMBL" id="LDAU01000087">
    <property type="protein sequence ID" value="KRX07130.1"/>
    <property type="molecule type" value="Genomic_DNA"/>
</dbReference>
<dbReference type="InterPro" id="IPR000668">
    <property type="entry name" value="Peptidase_C1A_C"/>
</dbReference>
<evidence type="ECO:0000313" key="7">
    <source>
        <dbReference type="EMBL" id="KRX07130.1"/>
    </source>
</evidence>
<dbReference type="Pfam" id="PF00112">
    <property type="entry name" value="Peptidase_C1"/>
    <property type="match status" value="1"/>
</dbReference>
<sequence>MKTTLALTLLLAASSLFLFYSEKTPEQFNTNFSIYTNWKQSYGQVFSQIEESYRFSVFSENLEYINQHNLVEQDFKLALNQFAALPNEEFALRNTKKPVQSNLPLAKKTVTRTNVPDELNWATKGVVAPVQNQGNCGSCWAFGAVSQLETLNAIKNDQLIKFSEQQVTSCTGPAGFSSMGCDGGQEMDAFEYVAKYGIQTEESYPYVQQNDPYTAACKYDSDEVVFKNTGAERLQSNDPDAMISQLQEQTLSVGVSAGSLGFQFYSSGILTKNCNGYIDHAVSLTGYNKSNATPYFIVKNSWGSSWGQQGYVWIEITSGRGTCSINNDVSYPTLN</sequence>